<keyword evidence="3" id="KW-1185">Reference proteome</keyword>
<proteinExistence type="predicted"/>
<dbReference type="Proteomes" id="UP000717981">
    <property type="component" value="Unassembled WGS sequence"/>
</dbReference>
<reference evidence="2" key="1">
    <citation type="submission" date="2017-10" db="EMBL/GenBank/DDBJ databases">
        <title>Whole genome sequencing of members of genus Pseudoxanthomonas.</title>
        <authorList>
            <person name="Kumar S."/>
            <person name="Bansal K."/>
            <person name="Kaur A."/>
            <person name="Patil P."/>
            <person name="Sharma S."/>
            <person name="Patil P.B."/>
        </authorList>
    </citation>
    <scope>NUCLEOTIDE SEQUENCE</scope>
    <source>
        <strain evidence="2">DSM 22914</strain>
    </source>
</reference>
<evidence type="ECO:0000313" key="2">
    <source>
        <dbReference type="EMBL" id="KAF1690558.1"/>
    </source>
</evidence>
<dbReference type="AlphaFoldDB" id="A0A921NVC3"/>
<accession>A0A921NVC3</accession>
<name>A0A921NVC3_9GAMM</name>
<gene>
    <name evidence="2" type="ORF">CR938_01480</name>
    <name evidence="1" type="ORF">CR938_13425</name>
</gene>
<feature type="non-terminal residue" evidence="2">
    <location>
        <position position="1"/>
    </location>
</feature>
<comment type="caution">
    <text evidence="2">The sequence shown here is derived from an EMBL/GenBank/DDBJ whole genome shotgun (WGS) entry which is preliminary data.</text>
</comment>
<evidence type="ECO:0000313" key="3">
    <source>
        <dbReference type="Proteomes" id="UP000717981"/>
    </source>
</evidence>
<evidence type="ECO:0000313" key="1">
    <source>
        <dbReference type="EMBL" id="KAF1684789.1"/>
    </source>
</evidence>
<dbReference type="EMBL" id="PDWK01000101">
    <property type="protein sequence ID" value="KAF1684789.1"/>
    <property type="molecule type" value="Genomic_DNA"/>
</dbReference>
<protein>
    <submittedName>
        <fullName evidence="2">IS30 family transposase</fullName>
    </submittedName>
</protein>
<sequence>NDIARLLNGRPRETLGWKTPEEVLAEEMAKFSSGVALAS</sequence>
<organism evidence="2 3">
    <name type="scientific">Pseudoxanthomonas taiwanensis</name>
    <dbReference type="NCBI Taxonomy" id="176598"/>
    <lineage>
        <taxon>Bacteria</taxon>
        <taxon>Pseudomonadati</taxon>
        <taxon>Pseudomonadota</taxon>
        <taxon>Gammaproteobacteria</taxon>
        <taxon>Lysobacterales</taxon>
        <taxon>Lysobacteraceae</taxon>
        <taxon>Pseudoxanthomonas</taxon>
    </lineage>
</organism>
<dbReference type="EMBL" id="PDWK01000004">
    <property type="protein sequence ID" value="KAF1690558.1"/>
    <property type="molecule type" value="Genomic_DNA"/>
</dbReference>